<dbReference type="EMBL" id="CAFBND010000018">
    <property type="protein sequence ID" value="CAB4934687.1"/>
    <property type="molecule type" value="Genomic_DNA"/>
</dbReference>
<dbReference type="EMBL" id="CAFBPU010000001">
    <property type="protein sequence ID" value="CAB5018346.1"/>
    <property type="molecule type" value="Genomic_DNA"/>
</dbReference>
<dbReference type="Pfam" id="PF01738">
    <property type="entry name" value="DLH"/>
    <property type="match status" value="1"/>
</dbReference>
<dbReference type="SUPFAM" id="SSF53474">
    <property type="entry name" value="alpha/beta-Hydrolases"/>
    <property type="match status" value="1"/>
</dbReference>
<reference evidence="2" key="1">
    <citation type="submission" date="2020-05" db="EMBL/GenBank/DDBJ databases">
        <authorList>
            <person name="Chiriac C."/>
            <person name="Salcher M."/>
            <person name="Ghai R."/>
            <person name="Kavagutti S V."/>
        </authorList>
    </citation>
    <scope>NUCLEOTIDE SEQUENCE</scope>
</reference>
<dbReference type="AlphaFoldDB" id="A0A6J7IWQ0"/>
<dbReference type="InterPro" id="IPR002925">
    <property type="entry name" value="Dienelactn_hydro"/>
</dbReference>
<feature type="domain" description="Dienelactone hydrolase" evidence="1">
    <location>
        <begin position="34"/>
        <end position="238"/>
    </location>
</feature>
<dbReference type="InterPro" id="IPR029058">
    <property type="entry name" value="AB_hydrolase_fold"/>
</dbReference>
<gene>
    <name evidence="2" type="ORF">UFOPK3752_00658</name>
    <name evidence="3" type="ORF">UFOPK4150_00083</name>
</gene>
<organism evidence="2">
    <name type="scientific">freshwater metagenome</name>
    <dbReference type="NCBI Taxonomy" id="449393"/>
    <lineage>
        <taxon>unclassified sequences</taxon>
        <taxon>metagenomes</taxon>
        <taxon>ecological metagenomes</taxon>
    </lineage>
</organism>
<dbReference type="InterPro" id="IPR051049">
    <property type="entry name" value="Dienelactone_hydrolase-like"/>
</dbReference>
<evidence type="ECO:0000313" key="3">
    <source>
        <dbReference type="EMBL" id="CAB5018346.1"/>
    </source>
</evidence>
<accession>A0A6J7IWQ0</accession>
<sequence>MCHDDDSRPPSPPVVGEVASHNLITLTAADGNSFAAYVAVPATPNGKNVVILPDVRGLYPYYEQLAVRFAEAGFHAVAFDYFGRDVGVGQRDDDFDWQTELAKLTPEYVAADAGASAEYLRAMNPGPVFTVGFCFGGSNSWRLSASDLGLAGCIGFYGQPKLLADFEARLQVPMLMLVAGDDFATPSEEFVALDARLTASGVDHEMVVFEGAPHSFFDRSFGEWAQACTDSWNLILAFTDRLS</sequence>
<dbReference type="PANTHER" id="PTHR46623">
    <property type="entry name" value="CARBOXYMETHYLENEBUTENOLIDASE-RELATED"/>
    <property type="match status" value="1"/>
</dbReference>
<evidence type="ECO:0000259" key="1">
    <source>
        <dbReference type="Pfam" id="PF01738"/>
    </source>
</evidence>
<proteinExistence type="predicted"/>
<dbReference type="PANTHER" id="PTHR46623:SF6">
    <property type="entry name" value="ALPHA_BETA-HYDROLASES SUPERFAMILY PROTEIN"/>
    <property type="match status" value="1"/>
</dbReference>
<dbReference type="Gene3D" id="3.40.50.1820">
    <property type="entry name" value="alpha/beta hydrolase"/>
    <property type="match status" value="1"/>
</dbReference>
<protein>
    <submittedName>
        <fullName evidence="2">Unannotated protein</fullName>
    </submittedName>
</protein>
<dbReference type="GO" id="GO:0016787">
    <property type="term" value="F:hydrolase activity"/>
    <property type="evidence" value="ECO:0007669"/>
    <property type="project" value="InterPro"/>
</dbReference>
<name>A0A6J7IWQ0_9ZZZZ</name>
<evidence type="ECO:0000313" key="2">
    <source>
        <dbReference type="EMBL" id="CAB4934687.1"/>
    </source>
</evidence>